<evidence type="ECO:0000313" key="3">
    <source>
        <dbReference type="Proteomes" id="UP000305888"/>
    </source>
</evidence>
<dbReference type="AlphaFoldDB" id="A0A5B8FY44"/>
<protein>
    <submittedName>
        <fullName evidence="2">Uncharacterized protein</fullName>
    </submittedName>
</protein>
<feature type="transmembrane region" description="Helical" evidence="1">
    <location>
        <begin position="167"/>
        <end position="190"/>
    </location>
</feature>
<dbReference type="Proteomes" id="UP000305888">
    <property type="component" value="Chromosome"/>
</dbReference>
<reference evidence="2 3" key="1">
    <citation type="submission" date="2019-06" db="EMBL/GenBank/DDBJ databases">
        <title>Genome sequence of Rhodobacteraceae bacterium D4M1.</title>
        <authorList>
            <person name="Cao J."/>
        </authorList>
    </citation>
    <scope>NUCLEOTIDE SEQUENCE [LARGE SCALE GENOMIC DNA]</scope>
    <source>
        <strain evidence="2 3">D4M1</strain>
    </source>
</reference>
<name>A0A5B8FY44_9RHOB</name>
<proteinExistence type="predicted"/>
<gene>
    <name evidence="2" type="ORF">FDP22_12480</name>
</gene>
<keyword evidence="1" id="KW-0812">Transmembrane</keyword>
<accession>A0A5B8FY44</accession>
<dbReference type="KEGG" id="ppru:FDP22_12480"/>
<evidence type="ECO:0000256" key="1">
    <source>
        <dbReference type="SAM" id="Phobius"/>
    </source>
</evidence>
<keyword evidence="1" id="KW-0472">Membrane</keyword>
<evidence type="ECO:0000313" key="2">
    <source>
        <dbReference type="EMBL" id="QDL92524.1"/>
    </source>
</evidence>
<sequence length="192" mass="20602">MIHDNHTTLPPRPRPARAIALRMVARGPFRVAPTLVDAETGQPLAGVERVEITDTTWSAYSVRATFALHPDIPPTPTPSRRPVTLDMQEVRGKRALMVVDRETRQPLKAQSDLVVKQHAGIGAIDKVVVTLFVAEEAVPGAECAEAVERLRAQIEENERATKVSLRVGTILSLVIVLIAGLACGLAALGAGS</sequence>
<keyword evidence="1" id="KW-1133">Transmembrane helix</keyword>
<organism evidence="2 3">
    <name type="scientific">Paroceanicella profunda</name>
    <dbReference type="NCBI Taxonomy" id="2579971"/>
    <lineage>
        <taxon>Bacteria</taxon>
        <taxon>Pseudomonadati</taxon>
        <taxon>Pseudomonadota</taxon>
        <taxon>Alphaproteobacteria</taxon>
        <taxon>Rhodobacterales</taxon>
        <taxon>Paracoccaceae</taxon>
        <taxon>Paroceanicella</taxon>
    </lineage>
</organism>
<dbReference type="EMBL" id="CP040818">
    <property type="protein sequence ID" value="QDL92524.1"/>
    <property type="molecule type" value="Genomic_DNA"/>
</dbReference>
<dbReference type="RefSeq" id="WP_138579610.1">
    <property type="nucleotide sequence ID" value="NZ_CP040818.1"/>
</dbReference>
<keyword evidence="3" id="KW-1185">Reference proteome</keyword>